<comment type="caution">
    <text evidence="1">The sequence shown here is derived from an EMBL/GenBank/DDBJ whole genome shotgun (WGS) entry which is preliminary data.</text>
</comment>
<evidence type="ECO:0000313" key="1">
    <source>
        <dbReference type="EMBL" id="CAD8118136.1"/>
    </source>
</evidence>
<dbReference type="EMBL" id="CAJJDM010000235">
    <property type="protein sequence ID" value="CAD8118136.1"/>
    <property type="molecule type" value="Genomic_DNA"/>
</dbReference>
<evidence type="ECO:0000313" key="2">
    <source>
        <dbReference type="Proteomes" id="UP000688137"/>
    </source>
</evidence>
<accession>A0A8S1QQY8</accession>
<keyword evidence="2" id="KW-1185">Reference proteome</keyword>
<proteinExistence type="predicted"/>
<dbReference type="AlphaFoldDB" id="A0A8S1QQY8"/>
<reference evidence="1" key="1">
    <citation type="submission" date="2021-01" db="EMBL/GenBank/DDBJ databases">
        <authorList>
            <consortium name="Genoscope - CEA"/>
            <person name="William W."/>
        </authorList>
    </citation>
    <scope>NUCLEOTIDE SEQUENCE</scope>
</reference>
<protein>
    <submittedName>
        <fullName evidence="1">Uncharacterized protein</fullName>
    </submittedName>
</protein>
<dbReference type="Proteomes" id="UP000688137">
    <property type="component" value="Unassembled WGS sequence"/>
</dbReference>
<gene>
    <name evidence="1" type="ORF">PPRIM_AZ9-3.1.T2260006</name>
</gene>
<name>A0A8S1QQY8_PARPR</name>
<sequence>MIFHQIQNIHQSESLQKLELDFLGSNLLCQIIKFFPKKSQILRFQIQQSFRFLS</sequence>
<organism evidence="1 2">
    <name type="scientific">Paramecium primaurelia</name>
    <dbReference type="NCBI Taxonomy" id="5886"/>
    <lineage>
        <taxon>Eukaryota</taxon>
        <taxon>Sar</taxon>
        <taxon>Alveolata</taxon>
        <taxon>Ciliophora</taxon>
        <taxon>Intramacronucleata</taxon>
        <taxon>Oligohymenophorea</taxon>
        <taxon>Peniculida</taxon>
        <taxon>Parameciidae</taxon>
        <taxon>Paramecium</taxon>
    </lineage>
</organism>